<proteinExistence type="predicted"/>
<organism evidence="1 2">
    <name type="scientific">Profundibacterium mesophilum KAUST100406-0324</name>
    <dbReference type="NCBI Taxonomy" id="1037889"/>
    <lineage>
        <taxon>Bacteria</taxon>
        <taxon>Pseudomonadati</taxon>
        <taxon>Pseudomonadota</taxon>
        <taxon>Alphaproteobacteria</taxon>
        <taxon>Rhodobacterales</taxon>
        <taxon>Roseobacteraceae</taxon>
        <taxon>Profundibacterium</taxon>
    </lineage>
</organism>
<reference evidence="1" key="1">
    <citation type="submission" date="2013-03" db="EMBL/GenBank/DDBJ databases">
        <title>Genome Sequence of the Profundibacterium mesophilum strain KAUST100406-0324T from Red Sea, a novel genus in the family Rhodobacteraceae.</title>
        <authorList>
            <person name="Essack M."/>
            <person name="Alam I."/>
            <person name="Lafi F."/>
            <person name="Alawi W."/>
            <person name="Kamanu F."/>
            <person name="Al-Suwailem A."/>
            <person name="Lee O.O."/>
            <person name="Xu Y."/>
            <person name="Bajic V."/>
            <person name="Qian P.-Y."/>
            <person name="Archer J."/>
        </authorList>
    </citation>
    <scope>NUCLEOTIDE SEQUENCE</scope>
    <source>
        <strain evidence="1">KAUST100406-0324</strain>
    </source>
</reference>
<dbReference type="EMBL" id="APKE01000032">
    <property type="protein sequence ID" value="KAF0675067.1"/>
    <property type="molecule type" value="Genomic_DNA"/>
</dbReference>
<accession>A0A921NP55</accession>
<dbReference type="AlphaFoldDB" id="A0A921NP55"/>
<dbReference type="Proteomes" id="UP000698242">
    <property type="component" value="Unassembled WGS sequence"/>
</dbReference>
<sequence>MERRIITIPPGLFAPTQFDWDIDWRAQSAGETGDGVTRTVFNAFPRWIGSPSVVLVHSQIAAWRAIRAQAQGAVGVYRVPMSDPITYSPRGAAPEGWIDDGVPLANGQRLATGEGTSYEPFVRAKRAEAAGAEVIRIDTGGQSVPVPGQIMSHDDWPFVLTSATRLSGTIYECQVQMPLRRALPLGARIDLRARGLFEIASDGTGNPAYGASRVSSITVEFREWLNR</sequence>
<gene>
    <name evidence="1" type="ORF">PMES_02588</name>
</gene>
<keyword evidence="2" id="KW-1185">Reference proteome</keyword>
<evidence type="ECO:0000313" key="2">
    <source>
        <dbReference type="Proteomes" id="UP000698242"/>
    </source>
</evidence>
<name>A0A921NP55_9RHOB</name>
<evidence type="ECO:0000313" key="1">
    <source>
        <dbReference type="EMBL" id="KAF0675067.1"/>
    </source>
</evidence>
<protein>
    <submittedName>
        <fullName evidence="1">Uncharacterized protein</fullName>
    </submittedName>
</protein>
<comment type="caution">
    <text evidence="1">The sequence shown here is derived from an EMBL/GenBank/DDBJ whole genome shotgun (WGS) entry which is preliminary data.</text>
</comment>